<dbReference type="PANTHER" id="PTHR38593:SF1">
    <property type="entry name" value="BLR2558 PROTEIN"/>
    <property type="match status" value="1"/>
</dbReference>
<accession>A0A4S3K7X5</accession>
<dbReference type="PANTHER" id="PTHR38593">
    <property type="entry name" value="BLR2558 PROTEIN"/>
    <property type="match status" value="1"/>
</dbReference>
<dbReference type="Gene3D" id="1.20.1260.10">
    <property type="match status" value="1"/>
</dbReference>
<feature type="region of interest" description="Disordered" evidence="1">
    <location>
        <begin position="170"/>
        <end position="190"/>
    </location>
</feature>
<dbReference type="EMBL" id="SOBT01000009">
    <property type="protein sequence ID" value="TDU28255.1"/>
    <property type="molecule type" value="Genomic_DNA"/>
</dbReference>
<evidence type="ECO:0000313" key="4">
    <source>
        <dbReference type="EMBL" id="TDU28255.1"/>
    </source>
</evidence>
<feature type="chain" id="PRO_5030100210" evidence="2">
    <location>
        <begin position="26"/>
        <end position="190"/>
    </location>
</feature>
<dbReference type="Proteomes" id="UP000295341">
    <property type="component" value="Unassembled WGS sequence"/>
</dbReference>
<sequence length="190" mass="20647">MKALPLMCLLAGLAAVSGATPSLSAAEQMKPSGAMEAVMSSDPSDFYESAASLDQLEIEAGKVALERSTDADIKAYASAMVKDHTASSQKLTNLATRKNVDLPKELLKRHQLMLDSLKEQDAGPGFDANYRMKMLLSHKEAISLFDQSAKESPDPDIRKFALSMMTMLQEHGSRAQKLDDEARKKGGRKS</sequence>
<dbReference type="RefSeq" id="WP_162851194.1">
    <property type="nucleotide sequence ID" value="NZ_MWIN01000005.1"/>
</dbReference>
<evidence type="ECO:0000259" key="3">
    <source>
        <dbReference type="Pfam" id="PF13628"/>
    </source>
</evidence>
<gene>
    <name evidence="4" type="ORF">DFR24_2622</name>
</gene>
<keyword evidence="5" id="KW-1185">Reference proteome</keyword>
<keyword evidence="2" id="KW-0732">Signal</keyword>
<evidence type="ECO:0000256" key="1">
    <source>
        <dbReference type="SAM" id="MobiDB-lite"/>
    </source>
</evidence>
<dbReference type="AlphaFoldDB" id="A0A4S3K7X5"/>
<comment type="caution">
    <text evidence="4">The sequence shown here is derived from an EMBL/GenBank/DDBJ whole genome shotgun (WGS) entry which is preliminary data.</text>
</comment>
<feature type="signal peptide" evidence="2">
    <location>
        <begin position="1"/>
        <end position="25"/>
    </location>
</feature>
<organism evidence="4 5">
    <name type="scientific">Panacagrimonas perspica</name>
    <dbReference type="NCBI Taxonomy" id="381431"/>
    <lineage>
        <taxon>Bacteria</taxon>
        <taxon>Pseudomonadati</taxon>
        <taxon>Pseudomonadota</taxon>
        <taxon>Gammaproteobacteria</taxon>
        <taxon>Nevskiales</taxon>
        <taxon>Nevskiaceae</taxon>
        <taxon>Panacagrimonas</taxon>
    </lineage>
</organism>
<reference evidence="4 5" key="1">
    <citation type="submission" date="2019-03" db="EMBL/GenBank/DDBJ databases">
        <title>Genomic Encyclopedia of Type Strains, Phase IV (KMG-IV): sequencing the most valuable type-strain genomes for metagenomic binning, comparative biology and taxonomic classification.</title>
        <authorList>
            <person name="Goeker M."/>
        </authorList>
    </citation>
    <scope>NUCLEOTIDE SEQUENCE [LARGE SCALE GENOMIC DNA]</scope>
    <source>
        <strain evidence="4 5">DSM 26377</strain>
    </source>
</reference>
<name>A0A4S3K7X5_9GAMM</name>
<dbReference type="InterPro" id="IPR025419">
    <property type="entry name" value="DUF4142"/>
</dbReference>
<protein>
    <submittedName>
        <fullName evidence="4">Putative membrane protein</fullName>
    </submittedName>
</protein>
<dbReference type="Pfam" id="PF13628">
    <property type="entry name" value="DUF4142"/>
    <property type="match status" value="1"/>
</dbReference>
<proteinExistence type="predicted"/>
<feature type="compositionally biased region" description="Basic and acidic residues" evidence="1">
    <location>
        <begin position="171"/>
        <end position="184"/>
    </location>
</feature>
<evidence type="ECO:0000256" key="2">
    <source>
        <dbReference type="SAM" id="SignalP"/>
    </source>
</evidence>
<dbReference type="InterPro" id="IPR012347">
    <property type="entry name" value="Ferritin-like"/>
</dbReference>
<feature type="domain" description="DUF4142" evidence="3">
    <location>
        <begin position="44"/>
        <end position="178"/>
    </location>
</feature>
<evidence type="ECO:0000313" key="5">
    <source>
        <dbReference type="Proteomes" id="UP000295341"/>
    </source>
</evidence>